<evidence type="ECO:0000259" key="6">
    <source>
        <dbReference type="PROSITE" id="PS50262"/>
    </source>
</evidence>
<dbReference type="GO" id="GO:0004984">
    <property type="term" value="F:olfactory receptor activity"/>
    <property type="evidence" value="ECO:0007669"/>
    <property type="project" value="TreeGrafter"/>
</dbReference>
<reference evidence="7" key="2">
    <citation type="submission" date="2025-09" db="UniProtKB">
        <authorList>
            <consortium name="Ensembl"/>
        </authorList>
    </citation>
    <scope>IDENTIFICATION</scope>
</reference>
<dbReference type="InterPro" id="IPR000276">
    <property type="entry name" value="GPCR_Rhodpsn"/>
</dbReference>
<dbReference type="PANTHER" id="PTHR26451">
    <property type="entry name" value="G_PROTEIN_RECEP_F1_2 DOMAIN-CONTAINING PROTEIN"/>
    <property type="match status" value="1"/>
</dbReference>
<sequence length="315" mass="35768">MNVSSSVSNVTSEAAQDDLSSVILKNVLTVGLCITINYINVVLVHIFTLNVNPRYILYIHLVINDILLLTMLTLIHTLSYIVYSINVSLCILLVMIGTYTSMNNPMTLAVMAIECYIAVCYPLRHSQICTVNKTYTVIGLIWVICTVNLLPDLFVTLATEPLEFFHLQVFCTYGNIFRHQYLAVKRDISNALLLVAVWLTLLYSYFKILFAAQSISSDAKKARNTILLHSFQLVLSMLIYVKSEIGNGLIYFFPKSVTAVRFGVALLVNILPRLVTPLVYGVRDKTFRKYLKQYLFCLPYIFRKTVPGFSCIKKR</sequence>
<dbReference type="GO" id="GO:0005549">
    <property type="term" value="F:odorant binding"/>
    <property type="evidence" value="ECO:0007669"/>
    <property type="project" value="TreeGrafter"/>
</dbReference>
<evidence type="ECO:0000256" key="5">
    <source>
        <dbReference type="SAM" id="Phobius"/>
    </source>
</evidence>
<feature type="transmembrane region" description="Helical" evidence="5">
    <location>
        <begin position="55"/>
        <end position="75"/>
    </location>
</feature>
<keyword evidence="8" id="KW-1185">Reference proteome</keyword>
<proteinExistence type="predicted"/>
<dbReference type="PRINTS" id="PR00237">
    <property type="entry name" value="GPCRRHODOPSN"/>
</dbReference>
<dbReference type="Proteomes" id="UP000261520">
    <property type="component" value="Unplaced"/>
</dbReference>
<organism evidence="7 8">
    <name type="scientific">Periophthalmus magnuspinnatus</name>
    <dbReference type="NCBI Taxonomy" id="409849"/>
    <lineage>
        <taxon>Eukaryota</taxon>
        <taxon>Metazoa</taxon>
        <taxon>Chordata</taxon>
        <taxon>Craniata</taxon>
        <taxon>Vertebrata</taxon>
        <taxon>Euteleostomi</taxon>
        <taxon>Actinopterygii</taxon>
        <taxon>Neopterygii</taxon>
        <taxon>Teleostei</taxon>
        <taxon>Neoteleostei</taxon>
        <taxon>Acanthomorphata</taxon>
        <taxon>Gobiaria</taxon>
        <taxon>Gobiiformes</taxon>
        <taxon>Gobioidei</taxon>
        <taxon>Gobiidae</taxon>
        <taxon>Oxudercinae</taxon>
        <taxon>Periophthalmus</taxon>
    </lineage>
</organism>
<dbReference type="STRING" id="409849.ENSPMGP00000009685"/>
<feature type="domain" description="G-protein coupled receptors family 1 profile" evidence="6">
    <location>
        <begin position="36"/>
        <end position="280"/>
    </location>
</feature>
<keyword evidence="3 5" id="KW-1133">Transmembrane helix</keyword>
<dbReference type="SUPFAM" id="SSF81321">
    <property type="entry name" value="Family A G protein-coupled receptor-like"/>
    <property type="match status" value="1"/>
</dbReference>
<dbReference type="InterPro" id="IPR052921">
    <property type="entry name" value="GPCR1_Superfamily_Member"/>
</dbReference>
<dbReference type="Pfam" id="PF00001">
    <property type="entry name" value="7tm_1"/>
    <property type="match status" value="1"/>
</dbReference>
<dbReference type="GO" id="GO:0004930">
    <property type="term" value="F:G protein-coupled receptor activity"/>
    <property type="evidence" value="ECO:0007669"/>
    <property type="project" value="InterPro"/>
</dbReference>
<evidence type="ECO:0000256" key="2">
    <source>
        <dbReference type="ARBA" id="ARBA00022692"/>
    </source>
</evidence>
<evidence type="ECO:0000256" key="4">
    <source>
        <dbReference type="ARBA" id="ARBA00023136"/>
    </source>
</evidence>
<evidence type="ECO:0000256" key="3">
    <source>
        <dbReference type="ARBA" id="ARBA00022989"/>
    </source>
</evidence>
<evidence type="ECO:0000256" key="1">
    <source>
        <dbReference type="ARBA" id="ARBA00004370"/>
    </source>
</evidence>
<feature type="transmembrane region" description="Helical" evidence="5">
    <location>
        <begin position="27"/>
        <end position="49"/>
    </location>
</feature>
<reference evidence="7" key="1">
    <citation type="submission" date="2025-08" db="UniProtKB">
        <authorList>
            <consortium name="Ensembl"/>
        </authorList>
    </citation>
    <scope>IDENTIFICATION</scope>
</reference>
<evidence type="ECO:0000313" key="7">
    <source>
        <dbReference type="Ensembl" id="ENSPMGP00000009685.1"/>
    </source>
</evidence>
<feature type="transmembrane region" description="Helical" evidence="5">
    <location>
        <begin position="191"/>
        <end position="212"/>
    </location>
</feature>
<evidence type="ECO:0000313" key="8">
    <source>
        <dbReference type="Proteomes" id="UP000261520"/>
    </source>
</evidence>
<dbReference type="FunFam" id="1.20.1070.10:FF:000096">
    <property type="entry name" value="Odorant receptor 131-2"/>
    <property type="match status" value="1"/>
</dbReference>
<keyword evidence="4 5" id="KW-0472">Membrane</keyword>
<dbReference type="GO" id="GO:0016020">
    <property type="term" value="C:membrane"/>
    <property type="evidence" value="ECO:0007669"/>
    <property type="project" value="UniProtKB-SubCell"/>
</dbReference>
<feature type="transmembrane region" description="Helical" evidence="5">
    <location>
        <begin position="135"/>
        <end position="158"/>
    </location>
</feature>
<dbReference type="CDD" id="cd00637">
    <property type="entry name" value="7tm_classA_rhodopsin-like"/>
    <property type="match status" value="1"/>
</dbReference>
<dbReference type="Ensembl" id="ENSPMGT00000010330.1">
    <property type="protein sequence ID" value="ENSPMGP00000009685.1"/>
    <property type="gene ID" value="ENSPMGG00000008027.1"/>
</dbReference>
<keyword evidence="2 5" id="KW-0812">Transmembrane</keyword>
<protein>
    <recommendedName>
        <fullName evidence="6">G-protein coupled receptors family 1 profile domain-containing protein</fullName>
    </recommendedName>
</protein>
<name>A0A3B3ZYS5_9GOBI</name>
<feature type="transmembrane region" description="Helical" evidence="5">
    <location>
        <begin position="261"/>
        <end position="282"/>
    </location>
</feature>
<dbReference type="Gene3D" id="1.20.1070.10">
    <property type="entry name" value="Rhodopsin 7-helix transmembrane proteins"/>
    <property type="match status" value="1"/>
</dbReference>
<dbReference type="PROSITE" id="PS50262">
    <property type="entry name" value="G_PROTEIN_RECEP_F1_2"/>
    <property type="match status" value="1"/>
</dbReference>
<comment type="subcellular location">
    <subcellularLocation>
        <location evidence="1">Membrane</location>
    </subcellularLocation>
</comment>
<feature type="transmembrane region" description="Helical" evidence="5">
    <location>
        <begin position="80"/>
        <end position="100"/>
    </location>
</feature>
<dbReference type="AlphaFoldDB" id="A0A3B3ZYS5"/>
<accession>A0A3B3ZYS5</accession>
<dbReference type="InterPro" id="IPR017452">
    <property type="entry name" value="GPCR_Rhodpsn_7TM"/>
</dbReference>
<dbReference type="PANTHER" id="PTHR26451:SF998">
    <property type="entry name" value="ODORANT RECEPTOR-RELATED"/>
    <property type="match status" value="1"/>
</dbReference>